<evidence type="ECO:0000256" key="2">
    <source>
        <dbReference type="ARBA" id="ARBA00010663"/>
    </source>
</evidence>
<evidence type="ECO:0000256" key="13">
    <source>
        <dbReference type="SAM" id="Phobius"/>
    </source>
</evidence>
<keyword evidence="6 11" id="KW-0297">G-protein coupled receptor</keyword>
<keyword evidence="3" id="KW-1003">Cell membrane</keyword>
<feature type="region of interest" description="Disordered" evidence="12">
    <location>
        <begin position="259"/>
        <end position="281"/>
    </location>
</feature>
<dbReference type="GO" id="GO:0071880">
    <property type="term" value="P:adenylate cyclase-activating adrenergic receptor signaling pathway"/>
    <property type="evidence" value="ECO:0007669"/>
    <property type="project" value="TreeGrafter"/>
</dbReference>
<evidence type="ECO:0000256" key="4">
    <source>
        <dbReference type="ARBA" id="ARBA00022692"/>
    </source>
</evidence>
<comment type="subcellular location">
    <subcellularLocation>
        <location evidence="1">Cell membrane</location>
        <topology evidence="1">Multi-pass membrane protein</topology>
    </subcellularLocation>
</comment>
<evidence type="ECO:0000256" key="11">
    <source>
        <dbReference type="RuleBase" id="RU000688"/>
    </source>
</evidence>
<evidence type="ECO:0000256" key="12">
    <source>
        <dbReference type="SAM" id="MobiDB-lite"/>
    </source>
</evidence>
<evidence type="ECO:0000256" key="6">
    <source>
        <dbReference type="ARBA" id="ARBA00023040"/>
    </source>
</evidence>
<evidence type="ECO:0000256" key="9">
    <source>
        <dbReference type="ARBA" id="ARBA00023170"/>
    </source>
</evidence>
<evidence type="ECO:0000256" key="7">
    <source>
        <dbReference type="ARBA" id="ARBA00023136"/>
    </source>
</evidence>
<dbReference type="EMBL" id="JQDR03008627">
    <property type="protein sequence ID" value="KAA0196882.1"/>
    <property type="molecule type" value="Genomic_DNA"/>
</dbReference>
<dbReference type="InterPro" id="IPR017452">
    <property type="entry name" value="GPCR_Rhodpsn_7TM"/>
</dbReference>
<sequence length="658" mass="73112">MVIPASIGTLTHDVSFVSTFNSSLINNDQYWTLFDNKSNNDTDIDGSYDGATAAMSTAGMIATSVVLGVMILTTVIGNVFVIAAILLERNLQQVANFLIVSLAVADLMVACLVMPLGAVYERIEVIHLLAMDRILELCDMWTSSDVLCCTASILHLVAIALDRYWAVTQVDYIQARRNGKRIGIMILLVWLTAVIVSMAPFFGWKDPNYLFRVNEQKKCLVSQDLGYQIFATLATFYVPLTAILILYWRIFQTARKRLHKRPGKSKAPKRLSFRSKSREKKAESAAVRSNGVFDSQKCDSQATHIENSHIGTDACESVEYLESFNDDAELKEVETCELPQPAGLAYISGNQVIIQPTPVFLSTHRNSVAVMGPYGSVRDPSEFIHSMSIMHTGEPQHHNIGRGDQIGGLRIVKTGSVDSVYDFPLSSSYDNLSPSYRRKIVNESEVCSSWFAIDHLPITQPYPADETGKLSASENRLQTDPLKSTGGIAHHPIASLPIEFANNKESSSLIASATSSQEVEVSSKSENPVMKELEPKAKDSSNNSLEKVSDSVPSSHLKKTKKESLDAKREKKAAKTLAIITGAFVVCWMPFFAIALVMPVCPSCWMSDVMFSFFLWLGYFNSTLNPIIYTIFSPEFRQAFKRILCGRKSQRYRPGQRR</sequence>
<evidence type="ECO:0000256" key="3">
    <source>
        <dbReference type="ARBA" id="ARBA00022475"/>
    </source>
</evidence>
<reference evidence="15" key="3">
    <citation type="submission" date="2019-06" db="EMBL/GenBank/DDBJ databases">
        <authorList>
            <person name="Poynton C."/>
            <person name="Hasenbein S."/>
            <person name="Benoit J.B."/>
            <person name="Sepulveda M.S."/>
            <person name="Poelchau M.F."/>
            <person name="Murali S.C."/>
            <person name="Chen S."/>
            <person name="Glastad K.M."/>
            <person name="Werren J.H."/>
            <person name="Vineis J.H."/>
            <person name="Bowen J.L."/>
            <person name="Friedrich M."/>
            <person name="Jones J."/>
            <person name="Robertson H.M."/>
            <person name="Feyereisen R."/>
            <person name="Mechler-Hickson A."/>
            <person name="Mathers N."/>
            <person name="Lee C.E."/>
            <person name="Colbourne J.K."/>
            <person name="Biales A."/>
            <person name="Johnston J.S."/>
            <person name="Wellborn G.A."/>
            <person name="Rosendale A.J."/>
            <person name="Cridge A.G."/>
            <person name="Munoz-Torres M.C."/>
            <person name="Bain P.A."/>
            <person name="Manny A.R."/>
            <person name="Major K.M."/>
            <person name="Lambert F.N."/>
            <person name="Vulpe C.D."/>
            <person name="Tuck P."/>
            <person name="Blalock B.J."/>
            <person name="Lin Y.-Y."/>
            <person name="Smith M.E."/>
            <person name="Ochoa-Acuna H."/>
            <person name="Chen M.-J.M."/>
            <person name="Childers C.P."/>
            <person name="Qu J."/>
            <person name="Dugan S."/>
            <person name="Lee S.L."/>
            <person name="Chao H."/>
            <person name="Dinh H."/>
            <person name="Han Y."/>
            <person name="Doddapaneni H."/>
            <person name="Worley K.C."/>
            <person name="Muzny D.M."/>
            <person name="Gibbs R.A."/>
            <person name="Richards S."/>
        </authorList>
    </citation>
    <scope>NUCLEOTIDE SEQUENCE</scope>
    <source>
        <strain evidence="15">HAZT.00-mixed</strain>
        <tissue evidence="15">Whole organism</tissue>
    </source>
</reference>
<feature type="transmembrane region" description="Helical" evidence="13">
    <location>
        <begin position="577"/>
        <end position="598"/>
    </location>
</feature>
<proteinExistence type="inferred from homology"/>
<keyword evidence="4 11" id="KW-0812">Transmembrane</keyword>
<dbReference type="Pfam" id="PF00001">
    <property type="entry name" value="7tm_1"/>
    <property type="match status" value="1"/>
</dbReference>
<dbReference type="InterPro" id="IPR000276">
    <property type="entry name" value="GPCR_Rhodpsn"/>
</dbReference>
<keyword evidence="10 11" id="KW-0807">Transducer</keyword>
<comment type="caution">
    <text evidence="15">The sequence shown here is derived from an EMBL/GenBank/DDBJ whole genome shotgun (WGS) entry which is preliminary data.</text>
</comment>
<feature type="domain" description="G-protein coupled receptors family 1 profile" evidence="14">
    <location>
        <begin position="77"/>
        <end position="629"/>
    </location>
</feature>
<keyword evidence="7 13" id="KW-0472">Membrane</keyword>
<keyword evidence="9 11" id="KW-0675">Receptor</keyword>
<evidence type="ECO:0000256" key="10">
    <source>
        <dbReference type="ARBA" id="ARBA00023224"/>
    </source>
</evidence>
<name>A0A6A0H2M3_HYAAZ</name>
<feature type="compositionally biased region" description="Basic and acidic residues" evidence="12">
    <location>
        <begin position="529"/>
        <end position="539"/>
    </location>
</feature>
<dbReference type="FunFam" id="1.20.1070.10:FF:000310">
    <property type="entry name" value="5-hydroxytryptamine receptor 2B"/>
    <property type="match status" value="1"/>
</dbReference>
<dbReference type="OrthoDB" id="10034726at2759"/>
<feature type="transmembrane region" description="Helical" evidence="13">
    <location>
        <begin position="225"/>
        <end position="251"/>
    </location>
</feature>
<keyword evidence="8" id="KW-1015">Disulfide bond</keyword>
<feature type="transmembrane region" description="Helical" evidence="13">
    <location>
        <begin position="182"/>
        <end position="205"/>
    </location>
</feature>
<accession>A0A6A0H2M3</accession>
<dbReference type="AlphaFoldDB" id="A0A6A0H2M3"/>
<reference evidence="15" key="1">
    <citation type="submission" date="2014-08" db="EMBL/GenBank/DDBJ databases">
        <authorList>
            <person name="Murali S."/>
            <person name="Richards S."/>
            <person name="Bandaranaike D."/>
            <person name="Bellair M."/>
            <person name="Blankenburg K."/>
            <person name="Chao H."/>
            <person name="Dinh H."/>
            <person name="Doddapaneni H."/>
            <person name="Dugan-Rocha S."/>
            <person name="Elkadiri S."/>
            <person name="Gnanaolivu R."/>
            <person name="Hughes D."/>
            <person name="Lee S."/>
            <person name="Li M."/>
            <person name="Ming W."/>
            <person name="Munidasa M."/>
            <person name="Muniz J."/>
            <person name="Nguyen L."/>
            <person name="Osuji N."/>
            <person name="Pu L.-L."/>
            <person name="Puazo M."/>
            <person name="Skinner E."/>
            <person name="Qu C."/>
            <person name="Quiroz J."/>
            <person name="Raj R."/>
            <person name="Weissenberger G."/>
            <person name="Xin Y."/>
            <person name="Zou X."/>
            <person name="Han Y."/>
            <person name="Worley K."/>
            <person name="Muzny D."/>
            <person name="Gibbs R."/>
        </authorList>
    </citation>
    <scope>NUCLEOTIDE SEQUENCE</scope>
    <source>
        <strain evidence="15">HAZT.00-mixed</strain>
        <tissue evidence="15">Whole organism</tissue>
    </source>
</reference>
<feature type="transmembrane region" description="Helical" evidence="13">
    <location>
        <begin position="610"/>
        <end position="632"/>
    </location>
</feature>
<feature type="compositionally biased region" description="Polar residues" evidence="12">
    <location>
        <begin position="540"/>
        <end position="554"/>
    </location>
</feature>
<protein>
    <recommendedName>
        <fullName evidence="14">G-protein coupled receptors family 1 profile domain-containing protein</fullName>
    </recommendedName>
</protein>
<evidence type="ECO:0000259" key="14">
    <source>
        <dbReference type="PROSITE" id="PS50262"/>
    </source>
</evidence>
<dbReference type="PRINTS" id="PR00237">
    <property type="entry name" value="GPCRRHODOPSN"/>
</dbReference>
<feature type="compositionally biased region" description="Low complexity" evidence="12">
    <location>
        <begin position="517"/>
        <end position="526"/>
    </location>
</feature>
<evidence type="ECO:0000256" key="5">
    <source>
        <dbReference type="ARBA" id="ARBA00022989"/>
    </source>
</evidence>
<feature type="transmembrane region" description="Helical" evidence="13">
    <location>
        <begin position="94"/>
        <end position="120"/>
    </location>
</feature>
<evidence type="ECO:0000256" key="1">
    <source>
        <dbReference type="ARBA" id="ARBA00004651"/>
    </source>
</evidence>
<dbReference type="SMART" id="SM01381">
    <property type="entry name" value="7TM_GPCR_Srsx"/>
    <property type="match status" value="1"/>
</dbReference>
<keyword evidence="5 13" id="KW-1133">Transmembrane helix</keyword>
<feature type="region of interest" description="Disordered" evidence="12">
    <location>
        <begin position="517"/>
        <end position="565"/>
    </location>
</feature>
<dbReference type="GO" id="GO:0043410">
    <property type="term" value="P:positive regulation of MAPK cascade"/>
    <property type="evidence" value="ECO:0007669"/>
    <property type="project" value="TreeGrafter"/>
</dbReference>
<feature type="compositionally biased region" description="Basic residues" evidence="12">
    <location>
        <begin position="259"/>
        <end position="279"/>
    </location>
</feature>
<gene>
    <name evidence="15" type="ORF">HAZT_HAZT002197</name>
</gene>
<dbReference type="PROSITE" id="PS00237">
    <property type="entry name" value="G_PROTEIN_RECEP_F1_1"/>
    <property type="match status" value="1"/>
</dbReference>
<dbReference type="Gene3D" id="1.20.1070.10">
    <property type="entry name" value="Rhodopsin 7-helix transmembrane proteins"/>
    <property type="match status" value="2"/>
</dbReference>
<organism evidence="15">
    <name type="scientific">Hyalella azteca</name>
    <name type="common">Amphipod</name>
    <dbReference type="NCBI Taxonomy" id="294128"/>
    <lineage>
        <taxon>Eukaryota</taxon>
        <taxon>Metazoa</taxon>
        <taxon>Ecdysozoa</taxon>
        <taxon>Arthropoda</taxon>
        <taxon>Crustacea</taxon>
        <taxon>Multicrustacea</taxon>
        <taxon>Malacostraca</taxon>
        <taxon>Eumalacostraca</taxon>
        <taxon>Peracarida</taxon>
        <taxon>Amphipoda</taxon>
        <taxon>Senticaudata</taxon>
        <taxon>Talitrida</taxon>
        <taxon>Talitroidea</taxon>
        <taxon>Hyalellidae</taxon>
        <taxon>Hyalella</taxon>
    </lineage>
</organism>
<dbReference type="Proteomes" id="UP000711488">
    <property type="component" value="Unassembled WGS sequence"/>
</dbReference>
<comment type="similarity">
    <text evidence="2 11">Belongs to the G-protein coupled receptor 1 family.</text>
</comment>
<reference evidence="15" key="2">
    <citation type="journal article" date="2018" name="Environ. Sci. Technol.">
        <title>The Toxicogenome of Hyalella azteca: A Model for Sediment Ecotoxicology and Evolutionary Toxicology.</title>
        <authorList>
            <person name="Poynton H.C."/>
            <person name="Hasenbein S."/>
            <person name="Benoit J.B."/>
            <person name="Sepulveda M.S."/>
            <person name="Poelchau M.F."/>
            <person name="Hughes D.S.T."/>
            <person name="Murali S.C."/>
            <person name="Chen S."/>
            <person name="Glastad K.M."/>
            <person name="Goodisman M.A.D."/>
            <person name="Werren J.H."/>
            <person name="Vineis J.H."/>
            <person name="Bowen J.L."/>
            <person name="Friedrich M."/>
            <person name="Jones J."/>
            <person name="Robertson H.M."/>
            <person name="Feyereisen R."/>
            <person name="Mechler-Hickson A."/>
            <person name="Mathers N."/>
            <person name="Lee C.E."/>
            <person name="Colbourne J.K."/>
            <person name="Biales A."/>
            <person name="Johnston J.S."/>
            <person name="Wellborn G.A."/>
            <person name="Rosendale A.J."/>
            <person name="Cridge A.G."/>
            <person name="Munoz-Torres M.C."/>
            <person name="Bain P.A."/>
            <person name="Manny A.R."/>
            <person name="Major K.M."/>
            <person name="Lambert F.N."/>
            <person name="Vulpe C.D."/>
            <person name="Tuck P."/>
            <person name="Blalock B.J."/>
            <person name="Lin Y.Y."/>
            <person name="Smith M.E."/>
            <person name="Ochoa-Acuna H."/>
            <person name="Chen M.M."/>
            <person name="Childers C.P."/>
            <person name="Qu J."/>
            <person name="Dugan S."/>
            <person name="Lee S.L."/>
            <person name="Chao H."/>
            <person name="Dinh H."/>
            <person name="Han Y."/>
            <person name="Doddapaneni H."/>
            <person name="Worley K.C."/>
            <person name="Muzny D.M."/>
            <person name="Gibbs R.A."/>
            <person name="Richards S."/>
        </authorList>
    </citation>
    <scope>NUCLEOTIDE SEQUENCE</scope>
    <source>
        <strain evidence="15">HAZT.00-mixed</strain>
        <tissue evidence="15">Whole organism</tissue>
    </source>
</reference>
<evidence type="ECO:0000313" key="15">
    <source>
        <dbReference type="EMBL" id="KAA0196882.1"/>
    </source>
</evidence>
<dbReference type="PROSITE" id="PS50262">
    <property type="entry name" value="G_PROTEIN_RECEP_F1_2"/>
    <property type="match status" value="1"/>
</dbReference>
<feature type="transmembrane region" description="Helical" evidence="13">
    <location>
        <begin position="65"/>
        <end position="87"/>
    </location>
</feature>
<dbReference type="CDD" id="cd15331">
    <property type="entry name" value="7tmA_5-HT1A_invertebrates"/>
    <property type="match status" value="1"/>
</dbReference>
<evidence type="ECO:0000256" key="8">
    <source>
        <dbReference type="ARBA" id="ARBA00023157"/>
    </source>
</evidence>
<dbReference type="GO" id="GO:0005886">
    <property type="term" value="C:plasma membrane"/>
    <property type="evidence" value="ECO:0007669"/>
    <property type="project" value="UniProtKB-SubCell"/>
</dbReference>
<dbReference type="SUPFAM" id="SSF81321">
    <property type="entry name" value="Family A G protein-coupled receptor-like"/>
    <property type="match status" value="1"/>
</dbReference>
<dbReference type="PANTHER" id="PTHR24248">
    <property type="entry name" value="ADRENERGIC RECEPTOR-RELATED G-PROTEIN COUPLED RECEPTOR"/>
    <property type="match status" value="1"/>
</dbReference>
<dbReference type="GO" id="GO:0004993">
    <property type="term" value="F:G protein-coupled serotonin receptor activity"/>
    <property type="evidence" value="ECO:0007669"/>
    <property type="project" value="UniProtKB-ARBA"/>
</dbReference>
<dbReference type="FunFam" id="1.20.1070.10:FF:000375">
    <property type="entry name" value="5-hydroxytryptamine (serotonin) receptor 1Fa"/>
    <property type="match status" value="1"/>
</dbReference>
<dbReference type="PANTHER" id="PTHR24248:SF199">
    <property type="entry name" value="IP13425P-RELATED"/>
    <property type="match status" value="1"/>
</dbReference>